<evidence type="ECO:0000313" key="1">
    <source>
        <dbReference type="EMBL" id="KZV29429.1"/>
    </source>
</evidence>
<name>A0A2Z7BC91_9LAMI</name>
<organism evidence="1 2">
    <name type="scientific">Dorcoceras hygrometricum</name>
    <dbReference type="NCBI Taxonomy" id="472368"/>
    <lineage>
        <taxon>Eukaryota</taxon>
        <taxon>Viridiplantae</taxon>
        <taxon>Streptophyta</taxon>
        <taxon>Embryophyta</taxon>
        <taxon>Tracheophyta</taxon>
        <taxon>Spermatophyta</taxon>
        <taxon>Magnoliopsida</taxon>
        <taxon>eudicotyledons</taxon>
        <taxon>Gunneridae</taxon>
        <taxon>Pentapetalae</taxon>
        <taxon>asterids</taxon>
        <taxon>lamiids</taxon>
        <taxon>Lamiales</taxon>
        <taxon>Gesneriaceae</taxon>
        <taxon>Didymocarpoideae</taxon>
        <taxon>Trichosporeae</taxon>
        <taxon>Loxocarpinae</taxon>
        <taxon>Dorcoceras</taxon>
    </lineage>
</organism>
<protein>
    <submittedName>
        <fullName evidence="1">Uncharacterized protein</fullName>
    </submittedName>
</protein>
<dbReference type="Proteomes" id="UP000250235">
    <property type="component" value="Unassembled WGS sequence"/>
</dbReference>
<reference evidence="1 2" key="1">
    <citation type="journal article" date="2015" name="Proc. Natl. Acad. Sci. U.S.A.">
        <title>The resurrection genome of Boea hygrometrica: A blueprint for survival of dehydration.</title>
        <authorList>
            <person name="Xiao L."/>
            <person name="Yang G."/>
            <person name="Zhang L."/>
            <person name="Yang X."/>
            <person name="Zhao S."/>
            <person name="Ji Z."/>
            <person name="Zhou Q."/>
            <person name="Hu M."/>
            <person name="Wang Y."/>
            <person name="Chen M."/>
            <person name="Xu Y."/>
            <person name="Jin H."/>
            <person name="Xiao X."/>
            <person name="Hu G."/>
            <person name="Bao F."/>
            <person name="Hu Y."/>
            <person name="Wan P."/>
            <person name="Li L."/>
            <person name="Deng X."/>
            <person name="Kuang T."/>
            <person name="Xiang C."/>
            <person name="Zhu J.K."/>
            <person name="Oliver M.J."/>
            <person name="He Y."/>
        </authorList>
    </citation>
    <scope>NUCLEOTIDE SEQUENCE [LARGE SCALE GENOMIC DNA]</scope>
    <source>
        <strain evidence="2">cv. XS01</strain>
    </source>
</reference>
<keyword evidence="2" id="KW-1185">Reference proteome</keyword>
<evidence type="ECO:0000313" key="2">
    <source>
        <dbReference type="Proteomes" id="UP000250235"/>
    </source>
</evidence>
<proteinExistence type="predicted"/>
<gene>
    <name evidence="1" type="ORF">F511_28929</name>
</gene>
<dbReference type="EMBL" id="KV009374">
    <property type="protein sequence ID" value="KZV29429.1"/>
    <property type="molecule type" value="Genomic_DNA"/>
</dbReference>
<accession>A0A2Z7BC91</accession>
<sequence length="55" mass="6499">MTLPNSHTHNILRNKIESPASPFHKQSVFFCFPSPIKLRSFPNLSRLFPFNFRRP</sequence>
<dbReference type="AlphaFoldDB" id="A0A2Z7BC91"/>